<keyword evidence="6" id="KW-0560">Oxidoreductase</keyword>
<dbReference type="AlphaFoldDB" id="A0A4V2K7K6"/>
<evidence type="ECO:0000256" key="9">
    <source>
        <dbReference type="PIRSR" id="PIRSR602401-1"/>
    </source>
</evidence>
<dbReference type="PANTHER" id="PTHR24305">
    <property type="entry name" value="CYTOCHROME P450"/>
    <property type="match status" value="1"/>
</dbReference>
<dbReference type="GO" id="GO:0005506">
    <property type="term" value="F:iron ion binding"/>
    <property type="evidence" value="ECO:0007669"/>
    <property type="project" value="InterPro"/>
</dbReference>
<evidence type="ECO:0000256" key="3">
    <source>
        <dbReference type="ARBA" id="ARBA00010617"/>
    </source>
</evidence>
<dbReference type="PRINTS" id="PR00385">
    <property type="entry name" value="P450"/>
</dbReference>
<dbReference type="InterPro" id="IPR036396">
    <property type="entry name" value="Cyt_P450_sf"/>
</dbReference>
<keyword evidence="5 9" id="KW-0479">Metal-binding</keyword>
<keyword evidence="7 9" id="KW-0408">Iron</keyword>
<evidence type="ECO:0000256" key="8">
    <source>
        <dbReference type="ARBA" id="ARBA00023033"/>
    </source>
</evidence>
<dbReference type="InterPro" id="IPR002401">
    <property type="entry name" value="Cyt_P450_E_grp-I"/>
</dbReference>
<evidence type="ECO:0000313" key="11">
    <source>
        <dbReference type="Proteomes" id="UP000292082"/>
    </source>
</evidence>
<protein>
    <submittedName>
        <fullName evidence="10">Cytochrome P450</fullName>
    </submittedName>
</protein>
<dbReference type="STRING" id="114155.A0A4V2K7K6"/>
<comment type="cofactor">
    <cofactor evidence="1 9">
        <name>heme</name>
        <dbReference type="ChEBI" id="CHEBI:30413"/>
    </cofactor>
</comment>
<accession>A0A4V2K7K6</accession>
<gene>
    <name evidence="10" type="ORF">BD310DRAFT_950065</name>
</gene>
<dbReference type="PRINTS" id="PR00463">
    <property type="entry name" value="EP450I"/>
</dbReference>
<keyword evidence="4 9" id="KW-0349">Heme</keyword>
<comment type="pathway">
    <text evidence="2">Secondary metabolite biosynthesis.</text>
</comment>
<dbReference type="EMBL" id="ML145150">
    <property type="protein sequence ID" value="TBU56528.1"/>
    <property type="molecule type" value="Genomic_DNA"/>
</dbReference>
<keyword evidence="11" id="KW-1185">Reference proteome</keyword>
<organism evidence="10 11">
    <name type="scientific">Dichomitus squalens</name>
    <dbReference type="NCBI Taxonomy" id="114155"/>
    <lineage>
        <taxon>Eukaryota</taxon>
        <taxon>Fungi</taxon>
        <taxon>Dikarya</taxon>
        <taxon>Basidiomycota</taxon>
        <taxon>Agaricomycotina</taxon>
        <taxon>Agaricomycetes</taxon>
        <taxon>Polyporales</taxon>
        <taxon>Polyporaceae</taxon>
        <taxon>Dichomitus</taxon>
    </lineage>
</organism>
<proteinExistence type="inferred from homology"/>
<dbReference type="GO" id="GO:0016705">
    <property type="term" value="F:oxidoreductase activity, acting on paired donors, with incorporation or reduction of molecular oxygen"/>
    <property type="evidence" value="ECO:0007669"/>
    <property type="project" value="InterPro"/>
</dbReference>
<keyword evidence="8" id="KW-0503">Monooxygenase</keyword>
<dbReference type="InterPro" id="IPR050121">
    <property type="entry name" value="Cytochrome_P450_monoxygenase"/>
</dbReference>
<evidence type="ECO:0000256" key="5">
    <source>
        <dbReference type="ARBA" id="ARBA00022723"/>
    </source>
</evidence>
<dbReference type="GO" id="GO:0020037">
    <property type="term" value="F:heme binding"/>
    <property type="evidence" value="ECO:0007669"/>
    <property type="project" value="InterPro"/>
</dbReference>
<dbReference type="CDD" id="cd11069">
    <property type="entry name" value="CYP_FUM15-like"/>
    <property type="match status" value="1"/>
</dbReference>
<feature type="binding site" description="axial binding residue" evidence="9">
    <location>
        <position position="484"/>
    </location>
    <ligand>
        <name>heme</name>
        <dbReference type="ChEBI" id="CHEBI:30413"/>
    </ligand>
    <ligandPart>
        <name>Fe</name>
        <dbReference type="ChEBI" id="CHEBI:18248"/>
    </ligandPart>
</feature>
<dbReference type="Proteomes" id="UP000292082">
    <property type="component" value="Unassembled WGS sequence"/>
</dbReference>
<dbReference type="InterPro" id="IPR001128">
    <property type="entry name" value="Cyt_P450"/>
</dbReference>
<dbReference type="SUPFAM" id="SSF48264">
    <property type="entry name" value="Cytochrome P450"/>
    <property type="match status" value="1"/>
</dbReference>
<dbReference type="Pfam" id="PF00067">
    <property type="entry name" value="p450"/>
    <property type="match status" value="1"/>
</dbReference>
<evidence type="ECO:0000256" key="2">
    <source>
        <dbReference type="ARBA" id="ARBA00005179"/>
    </source>
</evidence>
<evidence type="ECO:0000313" key="10">
    <source>
        <dbReference type="EMBL" id="TBU56528.1"/>
    </source>
</evidence>
<comment type="similarity">
    <text evidence="3">Belongs to the cytochrome P450 family.</text>
</comment>
<evidence type="ECO:0000256" key="7">
    <source>
        <dbReference type="ARBA" id="ARBA00023004"/>
    </source>
</evidence>
<dbReference type="PANTHER" id="PTHR24305:SF166">
    <property type="entry name" value="CYTOCHROME P450 12A4, MITOCHONDRIAL-RELATED"/>
    <property type="match status" value="1"/>
</dbReference>
<name>A0A4V2K7K6_9APHY</name>
<dbReference type="GO" id="GO:0004497">
    <property type="term" value="F:monooxygenase activity"/>
    <property type="evidence" value="ECO:0007669"/>
    <property type="project" value="UniProtKB-KW"/>
</dbReference>
<evidence type="ECO:0000256" key="4">
    <source>
        <dbReference type="ARBA" id="ARBA00022617"/>
    </source>
</evidence>
<reference evidence="10 11" key="1">
    <citation type="submission" date="2019-01" db="EMBL/GenBank/DDBJ databases">
        <title>Draft genome sequences of three monokaryotic isolates of the white-rot basidiomycete fungus Dichomitus squalens.</title>
        <authorList>
            <consortium name="DOE Joint Genome Institute"/>
            <person name="Lopez S.C."/>
            <person name="Andreopoulos B."/>
            <person name="Pangilinan J."/>
            <person name="Lipzen A."/>
            <person name="Riley R."/>
            <person name="Ahrendt S."/>
            <person name="Ng V."/>
            <person name="Barry K."/>
            <person name="Daum C."/>
            <person name="Grigoriev I.V."/>
            <person name="Hilden K.S."/>
            <person name="Makela M.R."/>
            <person name="de Vries R.P."/>
        </authorList>
    </citation>
    <scope>NUCLEOTIDE SEQUENCE [LARGE SCALE GENOMIC DNA]</scope>
    <source>
        <strain evidence="10 11">CBS 464.89</strain>
    </source>
</reference>
<evidence type="ECO:0000256" key="1">
    <source>
        <dbReference type="ARBA" id="ARBA00001971"/>
    </source>
</evidence>
<evidence type="ECO:0000256" key="6">
    <source>
        <dbReference type="ARBA" id="ARBA00023002"/>
    </source>
</evidence>
<dbReference type="Gene3D" id="1.10.630.10">
    <property type="entry name" value="Cytochrome P450"/>
    <property type="match status" value="1"/>
</dbReference>
<sequence length="542" mass="60926">MHTTLLAAAFLAVLAYASWKYFLSDLILPSPLDDLPAPPSLSFIKGNVADITSRQSWRYWRQHAKTYGPVSVLHGLLGTKILVVFDPRALHSILLKDAENFPQRLSPSDDLNMLLGPGLLTSEGSQHRRQRKLLNPVFSAAHLRHMTDMFYEISHKLCAAIGDRVAKEAAVVDMNGWMARVTLEILGQAGFGYSFDNFMEDSTDAYGDSIKNFFPVFSRLPLLPIVLPWMTYLAPDHLIKDILRLLPHAGLRRMMDISDTMERRSKEIIAEKKAALTKGDQTVVDQVGERKDIMSILLKANMIALHQDKLTDTELCAQMSTFILAGMDTTSNALTRTLQVLAQHPEAQKKLRAEILEAHNGEMRMDYDALCKLPYLDAVIRETLRLYAPVALLPRRPTKDAVLPLSAPIRGKDGALLREVLVPKGTRIVVNLQASNVNEAYWGEDAYEWRPERWLEPLPEALEEARIPGIYSHLMSFMGGSRACIGFKFAQLEMKVVLSVLLMAFSFELTAKEIAWNSGPVSYPTMGWENMKPEMLLRVKAL</sequence>